<feature type="region of interest" description="Disordered" evidence="2">
    <location>
        <begin position="1000"/>
        <end position="1072"/>
    </location>
</feature>
<dbReference type="SUPFAM" id="SSF55874">
    <property type="entry name" value="ATPase domain of HSP90 chaperone/DNA topoisomerase II/histidine kinase"/>
    <property type="match status" value="1"/>
</dbReference>
<dbReference type="Gene3D" id="3.30.565.10">
    <property type="entry name" value="Histidine kinase-like ATPase, C-terminal domain"/>
    <property type="match status" value="1"/>
</dbReference>
<gene>
    <name evidence="3" type="ORF">LTR24_008863</name>
</gene>
<feature type="region of interest" description="Disordered" evidence="2">
    <location>
        <begin position="1302"/>
        <end position="1329"/>
    </location>
</feature>
<sequence length="1594" mass="181374">MGKLRLKQRRKITEGDRQRAAELIEEIRQENGNFDTLFAHLDAGSGDVRKLQKAMRSLKQKANNSIALLSHDIYSESGGYINELIQNADDCEYSVACDEGDVPTLQFHLTDNCLTISSNEDGFSKANVRSICDMGNSSKISGKHTGQKGIGFKSVFTVAWKVHVRSDPYSFSFTPEQVGSNRGLSLVMPSNEESPELTDEQGTRLILYLNSQHREQRMSELRGLDSYVLLFLKSIRKLVIHIETRESTRETLYVRQDDGVSRKITKTTTRKGSTQSVVRRYIIKSRNVRDLPTQADGPQASTGCVELAFRIGSDGKPSTSPYQHRAYACLPVEMYKFQFDVNADFHVAANRESLKDTRRNRRLRSEVAQAFCEQVSYFARGPDLRYSWLHYYSSRFQAKEFWVELQEAITDLLWDVPLFWPRSKERLLRAREIYHLPCCYCHDEGDPLFDDVPEQYLAKEYSDHLSAKLVSLGVEDLPVEIFLKHVACDLDMEDSNIKAYCTTKDNDKDSWHEKVTQILIQELQGKSATRKDTIKELKFIPLTNGRWVPYAEGVLFDTSLAESAAPKDVKLKIISNSALPMKVWKPIFQQLGVSSTQPSNIVSKIEEMHLAWGNDRAKITQSRSLDHLQYIFMNGAKNQMLSQHFRLLNHSGDMRARLSDTVRRFYFKDDDNELGCFALLESCDSPDVQFLHPRVVDLVPHSESNCHGVTWTEWLRNNVGVRSAPVILVQPANQPPQLSAEFGHMKKRHPEKIARLLWQHRSTYRRELKGLSPDAAMLIRNIEIPTAGGLECPISESYLPHQDLVHACHNLGIQGPLLSEIQDLLESPSSEKEATDLLIKRFGVREKVDVDFCVKALMELKSSGNPAEIERKSVKAIYGQLLRSCEGELQDPESRSKLTEEFEKYSLIFYHDSERQTQQWLPLSKCLWDPDDGLFTGMISIRSQYMDLEELFQTYLNIDKPSLYMYVRTLEGRLGNDSKENITTIEQIIIKISSAIDDDQVRESISDQLSESDDEESSVSDANSSLGNNDDEGSESDADSASASNTEEDSESDNDSTSANDTDGESESDFDDDKAFARLARRDFKFLPVREPDGTYRLASIRAAFVIPDSYELRDDFKGLVPMLDLTLDQIHACSRLIENLGLSSKLLSQLGKYEPDVINDCEDQDQTQIFRRKAAAFCGCLKRFASMTSQQLQQHHDRLSKVKVSQCEEVLKRFCLEFKSKSYTGAWKPAWLQIESAEDSDHIFIPRNLEQREYCTLAKLPQAMMEFLGIDNPEARSVITMIVGASTDARAKILMENANIPLWPPQDSHDESEEVDEQSLSEQELSNDASIGNQVEDLSLLSEISTSAGWKGSGQSPMRTRVYEGNRRDQAYIDILGHVVQEAKTTVFPDNGSISLSKGNGHGASVRFQDIFKKEHWADDERHIKVGAAGELFVFEILKQVLEEDHSFGLQNWTSRIRHHVSGLYADIDKWEGDRETTDFQYNDRLGILTNLLLGKNYLQIESVEKYPTYIVEVKAGVGKCESSFHVSDKQYKLMKGKTILEEEEVTQIYILCRVFHIDHARIGLRVFVDPWRARFSSLRFEPSKWVVQVTGS</sequence>
<feature type="coiled-coil region" evidence="1">
    <location>
        <begin position="10"/>
        <end position="68"/>
    </location>
</feature>
<feature type="compositionally biased region" description="Acidic residues" evidence="2">
    <location>
        <begin position="1029"/>
        <end position="1038"/>
    </location>
</feature>
<dbReference type="NCBIfam" id="NF047352">
    <property type="entry name" value="P_loop_sacsin"/>
    <property type="match status" value="1"/>
</dbReference>
<organism evidence="3 4">
    <name type="scientific">Lithohypha guttulata</name>
    <dbReference type="NCBI Taxonomy" id="1690604"/>
    <lineage>
        <taxon>Eukaryota</taxon>
        <taxon>Fungi</taxon>
        <taxon>Dikarya</taxon>
        <taxon>Ascomycota</taxon>
        <taxon>Pezizomycotina</taxon>
        <taxon>Eurotiomycetes</taxon>
        <taxon>Chaetothyriomycetidae</taxon>
        <taxon>Chaetothyriales</taxon>
        <taxon>Trichomeriaceae</taxon>
        <taxon>Lithohypha</taxon>
    </lineage>
</organism>
<dbReference type="PANTHER" id="PTHR32387">
    <property type="entry name" value="WU:FJ29H11"/>
    <property type="match status" value="1"/>
</dbReference>
<dbReference type="InterPro" id="IPR036890">
    <property type="entry name" value="HATPase_C_sf"/>
</dbReference>
<dbReference type="EMBL" id="JAVRRG010000167">
    <property type="protein sequence ID" value="KAK5079865.1"/>
    <property type="molecule type" value="Genomic_DNA"/>
</dbReference>
<dbReference type="PANTHER" id="PTHR32387:SF0">
    <property type="entry name" value="PROTEIN NO VEIN"/>
    <property type="match status" value="1"/>
</dbReference>
<feature type="compositionally biased region" description="Acidic residues" evidence="2">
    <location>
        <begin position="1311"/>
        <end position="1320"/>
    </location>
</feature>
<evidence type="ECO:0008006" key="5">
    <source>
        <dbReference type="Google" id="ProtNLM"/>
    </source>
</evidence>
<feature type="compositionally biased region" description="Acidic residues" evidence="2">
    <location>
        <begin position="1062"/>
        <end position="1072"/>
    </location>
</feature>
<keyword evidence="4" id="KW-1185">Reference proteome</keyword>
<evidence type="ECO:0000256" key="1">
    <source>
        <dbReference type="SAM" id="Coils"/>
    </source>
</evidence>
<keyword evidence="1" id="KW-0175">Coiled coil</keyword>
<name>A0ABR0JYU0_9EURO</name>
<evidence type="ECO:0000256" key="2">
    <source>
        <dbReference type="SAM" id="MobiDB-lite"/>
    </source>
</evidence>
<evidence type="ECO:0000313" key="3">
    <source>
        <dbReference type="EMBL" id="KAK5079865.1"/>
    </source>
</evidence>
<accession>A0ABR0JYU0</accession>
<protein>
    <recommendedName>
        <fullName evidence="5">Protein NO VEIN C-terminal domain-containing protein</fullName>
    </recommendedName>
</protein>
<proteinExistence type="predicted"/>
<reference evidence="3 4" key="1">
    <citation type="submission" date="2023-08" db="EMBL/GenBank/DDBJ databases">
        <title>Black Yeasts Isolated from many extreme environments.</title>
        <authorList>
            <person name="Coleine C."/>
            <person name="Stajich J.E."/>
            <person name="Selbmann L."/>
        </authorList>
    </citation>
    <scope>NUCLEOTIDE SEQUENCE [LARGE SCALE GENOMIC DNA]</scope>
    <source>
        <strain evidence="3 4">CCFEE 5885</strain>
    </source>
</reference>
<dbReference type="Proteomes" id="UP001345013">
    <property type="component" value="Unassembled WGS sequence"/>
</dbReference>
<dbReference type="InterPro" id="IPR052957">
    <property type="entry name" value="Auxin_embryo_med"/>
</dbReference>
<comment type="caution">
    <text evidence="3">The sequence shown here is derived from an EMBL/GenBank/DDBJ whole genome shotgun (WGS) entry which is preliminary data.</text>
</comment>
<evidence type="ECO:0000313" key="4">
    <source>
        <dbReference type="Proteomes" id="UP001345013"/>
    </source>
</evidence>